<accession>A0A1M5PI80</accession>
<protein>
    <submittedName>
        <fullName evidence="2">Molybdopterin-guanine dinucleotide biosynthesis protein B</fullName>
    </submittedName>
</protein>
<proteinExistence type="predicted"/>
<dbReference type="InterPro" id="IPR052539">
    <property type="entry name" value="MGD_biosynthesis_adapter"/>
</dbReference>
<dbReference type="AlphaFoldDB" id="A0A1M5PI80"/>
<dbReference type="GO" id="GO:0005525">
    <property type="term" value="F:GTP binding"/>
    <property type="evidence" value="ECO:0007669"/>
    <property type="project" value="InterPro"/>
</dbReference>
<feature type="domain" description="Molybdopterin-guanine dinucleotide biosynthesis protein B (MobB)" evidence="1">
    <location>
        <begin position="4"/>
        <end position="130"/>
    </location>
</feature>
<keyword evidence="3" id="KW-1185">Reference proteome</keyword>
<sequence length="163" mass="18099">MKPVVSFVGWHNAGKTTLLTRVARVLQEKGIEVAVIKHAHHGIDIDTANDSGNIFASGVPLVVAACADTEIVYRRYSTPRSLNQIVAEVAPYADLVITEGYKKAGYPSIEVMRQDISCEYLDVPYLIARVADFQADDKGGKIKVFSFEQVEDLALYLMEYFKL</sequence>
<dbReference type="OrthoDB" id="9786803at2"/>
<dbReference type="Gene3D" id="3.40.50.300">
    <property type="entry name" value="P-loop containing nucleotide triphosphate hydrolases"/>
    <property type="match status" value="1"/>
</dbReference>
<evidence type="ECO:0000313" key="2">
    <source>
        <dbReference type="EMBL" id="SHH01438.1"/>
    </source>
</evidence>
<dbReference type="EMBL" id="FQWY01000023">
    <property type="protein sequence ID" value="SHH01438.1"/>
    <property type="molecule type" value="Genomic_DNA"/>
</dbReference>
<dbReference type="PANTHER" id="PTHR40072:SF1">
    <property type="entry name" value="MOLYBDOPTERIN-GUANINE DINUCLEOTIDE BIOSYNTHESIS ADAPTER PROTEIN"/>
    <property type="match status" value="1"/>
</dbReference>
<dbReference type="Pfam" id="PF03205">
    <property type="entry name" value="MobB"/>
    <property type="match status" value="1"/>
</dbReference>
<dbReference type="NCBIfam" id="TIGR00176">
    <property type="entry name" value="mobB"/>
    <property type="match status" value="1"/>
</dbReference>
<name>A0A1M5PI80_9FIRM</name>
<dbReference type="RefSeq" id="WP_073092232.1">
    <property type="nucleotide sequence ID" value="NZ_FQWY01000023.1"/>
</dbReference>
<dbReference type="InterPro" id="IPR027417">
    <property type="entry name" value="P-loop_NTPase"/>
</dbReference>
<organism evidence="2 3">
    <name type="scientific">Thermosyntropha lipolytica DSM 11003</name>
    <dbReference type="NCBI Taxonomy" id="1123382"/>
    <lineage>
        <taxon>Bacteria</taxon>
        <taxon>Bacillati</taxon>
        <taxon>Bacillota</taxon>
        <taxon>Clostridia</taxon>
        <taxon>Eubacteriales</taxon>
        <taxon>Syntrophomonadaceae</taxon>
        <taxon>Thermosyntropha</taxon>
    </lineage>
</organism>
<evidence type="ECO:0000313" key="3">
    <source>
        <dbReference type="Proteomes" id="UP000242329"/>
    </source>
</evidence>
<reference evidence="3" key="1">
    <citation type="submission" date="2016-11" db="EMBL/GenBank/DDBJ databases">
        <authorList>
            <person name="Varghese N."/>
            <person name="Submissions S."/>
        </authorList>
    </citation>
    <scope>NUCLEOTIDE SEQUENCE [LARGE SCALE GENOMIC DNA]</scope>
    <source>
        <strain evidence="3">DSM 11003</strain>
    </source>
</reference>
<gene>
    <name evidence="2" type="ORF">SAMN02745221_01478</name>
</gene>
<dbReference type="SUPFAM" id="SSF52540">
    <property type="entry name" value="P-loop containing nucleoside triphosphate hydrolases"/>
    <property type="match status" value="1"/>
</dbReference>
<dbReference type="PANTHER" id="PTHR40072">
    <property type="entry name" value="MOLYBDOPTERIN-GUANINE DINUCLEOTIDE BIOSYNTHESIS ADAPTER PROTEIN-RELATED"/>
    <property type="match status" value="1"/>
</dbReference>
<dbReference type="Proteomes" id="UP000242329">
    <property type="component" value="Unassembled WGS sequence"/>
</dbReference>
<dbReference type="GO" id="GO:0006777">
    <property type="term" value="P:Mo-molybdopterin cofactor biosynthetic process"/>
    <property type="evidence" value="ECO:0007669"/>
    <property type="project" value="InterPro"/>
</dbReference>
<dbReference type="STRING" id="1123382.SAMN02745221_01478"/>
<dbReference type="InterPro" id="IPR004435">
    <property type="entry name" value="MobB_dom"/>
</dbReference>
<evidence type="ECO:0000259" key="1">
    <source>
        <dbReference type="Pfam" id="PF03205"/>
    </source>
</evidence>